<dbReference type="AlphaFoldDB" id="A0A0E9XGC4"/>
<reference evidence="1" key="1">
    <citation type="submission" date="2014-11" db="EMBL/GenBank/DDBJ databases">
        <authorList>
            <person name="Amaro Gonzalez C."/>
        </authorList>
    </citation>
    <scope>NUCLEOTIDE SEQUENCE</scope>
</reference>
<name>A0A0E9XGC4_ANGAN</name>
<accession>A0A0E9XGC4</accession>
<dbReference type="EMBL" id="GBXM01007081">
    <property type="protein sequence ID" value="JAI01497.1"/>
    <property type="molecule type" value="Transcribed_RNA"/>
</dbReference>
<organism evidence="1">
    <name type="scientific">Anguilla anguilla</name>
    <name type="common">European freshwater eel</name>
    <name type="synonym">Muraena anguilla</name>
    <dbReference type="NCBI Taxonomy" id="7936"/>
    <lineage>
        <taxon>Eukaryota</taxon>
        <taxon>Metazoa</taxon>
        <taxon>Chordata</taxon>
        <taxon>Craniata</taxon>
        <taxon>Vertebrata</taxon>
        <taxon>Euteleostomi</taxon>
        <taxon>Actinopterygii</taxon>
        <taxon>Neopterygii</taxon>
        <taxon>Teleostei</taxon>
        <taxon>Anguilliformes</taxon>
        <taxon>Anguillidae</taxon>
        <taxon>Anguilla</taxon>
    </lineage>
</organism>
<evidence type="ECO:0000313" key="1">
    <source>
        <dbReference type="EMBL" id="JAI01497.1"/>
    </source>
</evidence>
<reference evidence="1" key="2">
    <citation type="journal article" date="2015" name="Fish Shellfish Immunol.">
        <title>Early steps in the European eel (Anguilla anguilla)-Vibrio vulnificus interaction in the gills: Role of the RtxA13 toxin.</title>
        <authorList>
            <person name="Callol A."/>
            <person name="Pajuelo D."/>
            <person name="Ebbesson L."/>
            <person name="Teles M."/>
            <person name="MacKenzie S."/>
            <person name="Amaro C."/>
        </authorList>
    </citation>
    <scope>NUCLEOTIDE SEQUENCE</scope>
</reference>
<sequence>MKTYSQFSVTAYWEIRKHC</sequence>
<protein>
    <submittedName>
        <fullName evidence="1">Uncharacterized protein</fullName>
    </submittedName>
</protein>
<proteinExistence type="predicted"/>